<organism evidence="1 2">
    <name type="scientific">Caldimonas brevitalea</name>
    <dbReference type="NCBI Taxonomy" id="413882"/>
    <lineage>
        <taxon>Bacteria</taxon>
        <taxon>Pseudomonadati</taxon>
        <taxon>Pseudomonadota</taxon>
        <taxon>Betaproteobacteria</taxon>
        <taxon>Burkholderiales</taxon>
        <taxon>Sphaerotilaceae</taxon>
        <taxon>Caldimonas</taxon>
    </lineage>
</organism>
<gene>
    <name evidence="1" type="ORF">AAW51_1645</name>
</gene>
<dbReference type="KEGG" id="pbh:AAW51_1645"/>
<protein>
    <submittedName>
        <fullName evidence="1">Uncharacterized protein</fullName>
    </submittedName>
</protein>
<dbReference type="EMBL" id="CP011371">
    <property type="protein sequence ID" value="AKJ28336.1"/>
    <property type="molecule type" value="Genomic_DNA"/>
</dbReference>
<dbReference type="Proteomes" id="UP000035352">
    <property type="component" value="Chromosome"/>
</dbReference>
<evidence type="ECO:0000313" key="2">
    <source>
        <dbReference type="Proteomes" id="UP000035352"/>
    </source>
</evidence>
<proteinExistence type="predicted"/>
<name>A0A0G3BLV6_9BURK</name>
<evidence type="ECO:0000313" key="1">
    <source>
        <dbReference type="EMBL" id="AKJ28336.1"/>
    </source>
</evidence>
<dbReference type="AlphaFoldDB" id="A0A0G3BLV6"/>
<sequence>MALDHMVDAGLIRDSASIYRGDTPYFLKTELLDSQKVGVFSGLEFPTSEVYRQIEKFTVKTKEGQSYEVLTVTEVSFVECSMAHLATVLLAPEFRVLKTGTSILKEKK</sequence>
<keyword evidence="2" id="KW-1185">Reference proteome</keyword>
<accession>A0A0G3BLV6</accession>
<reference evidence="1 2" key="1">
    <citation type="submission" date="2015-05" db="EMBL/GenBank/DDBJ databases">
        <authorList>
            <person name="Tang B."/>
            <person name="Yu Y."/>
        </authorList>
    </citation>
    <scope>NUCLEOTIDE SEQUENCE [LARGE SCALE GENOMIC DNA]</scope>
    <source>
        <strain evidence="1 2">DSM 7029</strain>
    </source>
</reference>